<dbReference type="InterPro" id="IPR011335">
    <property type="entry name" value="Restrct_endonuc-II-like"/>
</dbReference>
<evidence type="ECO:0000259" key="1">
    <source>
        <dbReference type="Pfam" id="PF09588"/>
    </source>
</evidence>
<dbReference type="Pfam" id="PF09588">
    <property type="entry name" value="YqaJ"/>
    <property type="match status" value="1"/>
</dbReference>
<feature type="domain" description="YqaJ viral recombinase" evidence="1">
    <location>
        <begin position="11"/>
        <end position="152"/>
    </location>
</feature>
<dbReference type="RefSeq" id="WP_160732380.1">
    <property type="nucleotide sequence ID" value="NZ_WTYO01000001.1"/>
</dbReference>
<keyword evidence="3" id="KW-1185">Reference proteome</keyword>
<dbReference type="PANTHER" id="PTHR46609">
    <property type="entry name" value="EXONUCLEASE, PHAGE-TYPE/RECB, C-TERMINAL DOMAIN-CONTAINING PROTEIN"/>
    <property type="match status" value="1"/>
</dbReference>
<dbReference type="InterPro" id="IPR017482">
    <property type="entry name" value="Lambda-type_endonuclease"/>
</dbReference>
<dbReference type="InterPro" id="IPR051703">
    <property type="entry name" value="NF-kappa-B_Signaling_Reg"/>
</dbReference>
<proteinExistence type="predicted"/>
<keyword evidence="2" id="KW-0540">Nuclease</keyword>
<evidence type="ECO:0000313" key="2">
    <source>
        <dbReference type="EMBL" id="MXO67754.1"/>
    </source>
</evidence>
<dbReference type="CDD" id="cd22343">
    <property type="entry name" value="PDDEXK_lambda_exonuclease-like"/>
    <property type="match status" value="1"/>
</dbReference>
<dbReference type="NCBIfam" id="TIGR03033">
    <property type="entry name" value="phage_rel_nuc"/>
    <property type="match status" value="1"/>
</dbReference>
<dbReference type="PANTHER" id="PTHR46609:SF6">
    <property type="entry name" value="EXONUCLEASE, PHAGE-TYPE_RECB, C-TERMINAL DOMAIN-CONTAINING PROTEIN-RELATED"/>
    <property type="match status" value="1"/>
</dbReference>
<dbReference type="InterPro" id="IPR019080">
    <property type="entry name" value="YqaJ_viral_recombinase"/>
</dbReference>
<dbReference type="InterPro" id="IPR011604">
    <property type="entry name" value="PDDEXK-like_dom_sf"/>
</dbReference>
<sequence length="211" mass="23362">MSEHIDQRSEDWFAARLGKATASRIVDVMATLKSGKPAASRENYAAQLVAERLTGAKSEGFTNAAMQWGVDMEPEARAAYAEHIGDQPVEIGFIDHPTIAMSGASPDGLVGFDGMLEIKCPNTATHIATLRGAPIERKYVLQMQWQMACAEREWCDFASYDPRMPEEMRLHVRRVERDDELIAEIEQAVSAFLAEIDETVAELSAAYRKAA</sequence>
<keyword evidence="2" id="KW-0269">Exonuclease</keyword>
<dbReference type="EMBL" id="WTYO01000001">
    <property type="protein sequence ID" value="MXO67754.1"/>
    <property type="molecule type" value="Genomic_DNA"/>
</dbReference>
<organism evidence="2 3">
    <name type="scientific">Pelagerythrobacter marinus</name>
    <dbReference type="NCBI Taxonomy" id="538382"/>
    <lineage>
        <taxon>Bacteria</taxon>
        <taxon>Pseudomonadati</taxon>
        <taxon>Pseudomonadota</taxon>
        <taxon>Alphaproteobacteria</taxon>
        <taxon>Sphingomonadales</taxon>
        <taxon>Erythrobacteraceae</taxon>
        <taxon>Pelagerythrobacter</taxon>
    </lineage>
</organism>
<evidence type="ECO:0000313" key="3">
    <source>
        <dbReference type="Proteomes" id="UP000444401"/>
    </source>
</evidence>
<dbReference type="SUPFAM" id="SSF52980">
    <property type="entry name" value="Restriction endonuclease-like"/>
    <property type="match status" value="1"/>
</dbReference>
<comment type="caution">
    <text evidence="2">The sequence shown here is derived from an EMBL/GenBank/DDBJ whole genome shotgun (WGS) entry which is preliminary data.</text>
</comment>
<accession>A0ABW9UUY8</accession>
<dbReference type="Proteomes" id="UP000444401">
    <property type="component" value="Unassembled WGS sequence"/>
</dbReference>
<gene>
    <name evidence="2" type="ORF">GRI72_02765</name>
</gene>
<dbReference type="Gene3D" id="3.90.320.10">
    <property type="match status" value="1"/>
</dbReference>
<reference evidence="2 3" key="1">
    <citation type="submission" date="2019-12" db="EMBL/GenBank/DDBJ databases">
        <title>Genomic-based taxomic classification of the family Erythrobacteraceae.</title>
        <authorList>
            <person name="Xu L."/>
        </authorList>
    </citation>
    <scope>NUCLEOTIDE SEQUENCE [LARGE SCALE GENOMIC DNA]</scope>
    <source>
        <strain evidence="2 3">H32</strain>
    </source>
</reference>
<dbReference type="GO" id="GO:0004527">
    <property type="term" value="F:exonuclease activity"/>
    <property type="evidence" value="ECO:0007669"/>
    <property type="project" value="UniProtKB-KW"/>
</dbReference>
<keyword evidence="2" id="KW-0378">Hydrolase</keyword>
<name>A0ABW9UUY8_9SPHN</name>
<protein>
    <submittedName>
        <fullName evidence="2">Exonuclease</fullName>
    </submittedName>
</protein>